<protein>
    <submittedName>
        <fullName evidence="2">Uncharacterized protein</fullName>
    </submittedName>
</protein>
<feature type="compositionally biased region" description="Acidic residues" evidence="1">
    <location>
        <begin position="57"/>
        <end position="83"/>
    </location>
</feature>
<keyword evidence="3" id="KW-1185">Reference proteome</keyword>
<feature type="non-terminal residue" evidence="2">
    <location>
        <position position="130"/>
    </location>
</feature>
<feature type="compositionally biased region" description="Basic and acidic residues" evidence="1">
    <location>
        <begin position="104"/>
        <end position="122"/>
    </location>
</feature>
<dbReference type="Proteomes" id="UP001432027">
    <property type="component" value="Unassembled WGS sequence"/>
</dbReference>
<sequence length="130" mass="15291">MFPDGCICFTSQCRWPPNLKAEKLENGRELKPVKEEEEEGREDGRERRDRKRRRDAVEDDQMMLVDDDFDGIPMRDEDDNDGNESDRNLVGSPPSRSLRRRRSVGLDESKDKNESRRSKKEECGDEEEKE</sequence>
<name>A0AAV5TSF3_9BILA</name>
<organism evidence="2 3">
    <name type="scientific">Pristionchus entomophagus</name>
    <dbReference type="NCBI Taxonomy" id="358040"/>
    <lineage>
        <taxon>Eukaryota</taxon>
        <taxon>Metazoa</taxon>
        <taxon>Ecdysozoa</taxon>
        <taxon>Nematoda</taxon>
        <taxon>Chromadorea</taxon>
        <taxon>Rhabditida</taxon>
        <taxon>Rhabditina</taxon>
        <taxon>Diplogasteromorpha</taxon>
        <taxon>Diplogasteroidea</taxon>
        <taxon>Neodiplogasteridae</taxon>
        <taxon>Pristionchus</taxon>
    </lineage>
</organism>
<gene>
    <name evidence="2" type="ORF">PENTCL1PPCAC_19481</name>
</gene>
<reference evidence="2" key="1">
    <citation type="submission" date="2023-10" db="EMBL/GenBank/DDBJ databases">
        <title>Genome assembly of Pristionchus species.</title>
        <authorList>
            <person name="Yoshida K."/>
            <person name="Sommer R.J."/>
        </authorList>
    </citation>
    <scope>NUCLEOTIDE SEQUENCE</scope>
    <source>
        <strain evidence="2">RS0144</strain>
    </source>
</reference>
<dbReference type="AlphaFoldDB" id="A0AAV5TSF3"/>
<dbReference type="EMBL" id="BTSX01000004">
    <property type="protein sequence ID" value="GMS97306.1"/>
    <property type="molecule type" value="Genomic_DNA"/>
</dbReference>
<proteinExistence type="predicted"/>
<feature type="compositionally biased region" description="Basic and acidic residues" evidence="1">
    <location>
        <begin position="20"/>
        <end position="34"/>
    </location>
</feature>
<evidence type="ECO:0000256" key="1">
    <source>
        <dbReference type="SAM" id="MobiDB-lite"/>
    </source>
</evidence>
<evidence type="ECO:0000313" key="2">
    <source>
        <dbReference type="EMBL" id="GMS97306.1"/>
    </source>
</evidence>
<feature type="region of interest" description="Disordered" evidence="1">
    <location>
        <begin position="19"/>
        <end position="130"/>
    </location>
</feature>
<evidence type="ECO:0000313" key="3">
    <source>
        <dbReference type="Proteomes" id="UP001432027"/>
    </source>
</evidence>
<comment type="caution">
    <text evidence="2">The sequence shown here is derived from an EMBL/GenBank/DDBJ whole genome shotgun (WGS) entry which is preliminary data.</text>
</comment>
<accession>A0AAV5TSF3</accession>